<feature type="transmembrane region" description="Helical" evidence="1">
    <location>
        <begin position="55"/>
        <end position="81"/>
    </location>
</feature>
<organism evidence="2 3">
    <name type="scientific">Conchiformibius steedae DSM 2580</name>
    <dbReference type="NCBI Taxonomy" id="1121352"/>
    <lineage>
        <taxon>Bacteria</taxon>
        <taxon>Pseudomonadati</taxon>
        <taxon>Pseudomonadota</taxon>
        <taxon>Betaproteobacteria</taxon>
        <taxon>Neisseriales</taxon>
        <taxon>Neisseriaceae</taxon>
        <taxon>Conchiformibius</taxon>
    </lineage>
</organism>
<dbReference type="EMBL" id="CP097501">
    <property type="protein sequence ID" value="URD67300.1"/>
    <property type="molecule type" value="Genomic_DNA"/>
</dbReference>
<dbReference type="AlphaFoldDB" id="A0AAE9KZW8"/>
<evidence type="ECO:0000313" key="2">
    <source>
        <dbReference type="EMBL" id="URD67300.1"/>
    </source>
</evidence>
<keyword evidence="1" id="KW-0472">Membrane</keyword>
<feature type="transmembrane region" description="Helical" evidence="1">
    <location>
        <begin position="6"/>
        <end position="34"/>
    </location>
</feature>
<name>A0AAE9KZW8_9NEIS</name>
<feature type="transmembrane region" description="Helical" evidence="1">
    <location>
        <begin position="93"/>
        <end position="113"/>
    </location>
</feature>
<accession>A0AAE9KZW8</accession>
<reference evidence="2" key="1">
    <citation type="submission" date="2022-05" db="EMBL/GenBank/DDBJ databases">
        <title>Alysiella filiformis genome sequencing.</title>
        <authorList>
            <person name="Viehboeck T."/>
        </authorList>
    </citation>
    <scope>NUCLEOTIDE SEQUENCE</scope>
    <source>
        <strain evidence="2">DSM 2580</strain>
    </source>
</reference>
<protein>
    <submittedName>
        <fullName evidence="2">Uncharacterized protein</fullName>
    </submittedName>
</protein>
<keyword evidence="1" id="KW-0812">Transmembrane</keyword>
<keyword evidence="1" id="KW-1133">Transmembrane helix</keyword>
<evidence type="ECO:0000256" key="1">
    <source>
        <dbReference type="SAM" id="Phobius"/>
    </source>
</evidence>
<proteinExistence type="predicted"/>
<evidence type="ECO:0000313" key="3">
    <source>
        <dbReference type="Proteomes" id="UP001056819"/>
    </source>
</evidence>
<gene>
    <name evidence="2" type="ORF">LNQ82_08935</name>
</gene>
<dbReference type="RefSeq" id="WP_027021204.1">
    <property type="nucleotide sequence ID" value="NZ_CP097501.1"/>
</dbReference>
<feature type="transmembrane region" description="Helical" evidence="1">
    <location>
        <begin position="198"/>
        <end position="221"/>
    </location>
</feature>
<feature type="transmembrane region" description="Helical" evidence="1">
    <location>
        <begin position="133"/>
        <end position="152"/>
    </location>
</feature>
<sequence>MEAFLVAMIIVVIILIYFAAAIGFYGVAGLWIISRVFFYLSSFYRIRKPVLSRGWDIYAAVGAYELFGAVAADIAVLGASVRANHDVLALRTLYSALFWTALVWANLPLLPLLWQRRRIVATNIYLVRAWRCWLWLAGAMVVAILLGALAHIPSWGKIYGEFLATMYFWRSGLHHWLEADSIRTATDFAVPVLRYGGAWLVDICCLVMMLLPWVGFVSMALSPEPCSSAPKGKYIIRRK</sequence>
<dbReference type="Proteomes" id="UP001056819">
    <property type="component" value="Chromosome"/>
</dbReference>